<feature type="signal peptide" evidence="1">
    <location>
        <begin position="1"/>
        <end position="22"/>
    </location>
</feature>
<protein>
    <recommendedName>
        <fullName evidence="4">Fimbrillin-like</fullName>
    </recommendedName>
</protein>
<evidence type="ECO:0000313" key="2">
    <source>
        <dbReference type="EMBL" id="SEA27510.1"/>
    </source>
</evidence>
<evidence type="ECO:0000256" key="1">
    <source>
        <dbReference type="SAM" id="SignalP"/>
    </source>
</evidence>
<dbReference type="Proteomes" id="UP000182257">
    <property type="component" value="Unassembled WGS sequence"/>
</dbReference>
<dbReference type="RefSeq" id="WP_139208806.1">
    <property type="nucleotide sequence ID" value="NZ_FNRF01000002.1"/>
</dbReference>
<name>A0A1H3ZV18_XYLRU</name>
<dbReference type="OrthoDB" id="1061949at2"/>
<dbReference type="EMBL" id="FNRF01000002">
    <property type="protein sequence ID" value="SEA27510.1"/>
    <property type="molecule type" value="Genomic_DNA"/>
</dbReference>
<gene>
    <name evidence="2" type="ORF">SAMN05216462_0936</name>
</gene>
<proteinExistence type="predicted"/>
<keyword evidence="1" id="KW-0732">Signal</keyword>
<accession>A0A1H3ZV18</accession>
<dbReference type="AlphaFoldDB" id="A0A1H3ZV18"/>
<sequence>MDIKNKYISFAMGALLMWSCNAHDDVQTPADDEALLIRVGGVTTADMTVTATTRADATAAPGWLNKGLNELGMNMVYDLGTTEQYALLTYDGSSYSMNIYDTEGKPKIPAKWLGNGAHVFRGAYVPKGLRVANTTKTYTDLEQYTSLPPKKEIYATIQQITIPTQHRLARVVAYVLIDNSIKNFNGDKTKLKGYDADATHADNTKLRFCNVDVLDFVDTDGHPIWKTEDKVIPHFIKEENITIYQETGTNNYVFPTDGTDYDSAKENSSKYTAISYGASPCYDIIVRPTYTVTTNKAMVMGDELDANNTDANKNKIDFELTLENGLEYEKTFTFDLNANDETVVYLRVSPEKIDYNSTGSRLWKTQSYDDKYYGVDNSDHELSMAGSSWQRAYTIATTNPAITDGSAYSYQYITESDYLTKLSQAYAGGTYDGCYFILKSDLTIDLSTFADIVFTGHLDALDHTITLTNTNATDTRKYLFKGLGTGWNSEVLNTKIVGGTLFNADAEITGHVSNCWNDGTRIADVTPNLSDVK</sequence>
<evidence type="ECO:0008006" key="4">
    <source>
        <dbReference type="Google" id="ProtNLM"/>
    </source>
</evidence>
<evidence type="ECO:0000313" key="3">
    <source>
        <dbReference type="Proteomes" id="UP000182257"/>
    </source>
</evidence>
<organism evidence="2 3">
    <name type="scientific">Xylanibacter ruminicola</name>
    <name type="common">Prevotella ruminicola</name>
    <dbReference type="NCBI Taxonomy" id="839"/>
    <lineage>
        <taxon>Bacteria</taxon>
        <taxon>Pseudomonadati</taxon>
        <taxon>Bacteroidota</taxon>
        <taxon>Bacteroidia</taxon>
        <taxon>Bacteroidales</taxon>
        <taxon>Prevotellaceae</taxon>
        <taxon>Xylanibacter</taxon>
    </lineage>
</organism>
<reference evidence="2 3" key="1">
    <citation type="submission" date="2016-10" db="EMBL/GenBank/DDBJ databases">
        <authorList>
            <person name="de Groot N.N."/>
        </authorList>
    </citation>
    <scope>NUCLEOTIDE SEQUENCE [LARGE SCALE GENOMIC DNA]</scope>
    <source>
        <strain evidence="2 3">D31d</strain>
    </source>
</reference>
<feature type="chain" id="PRO_5010223724" description="Fimbrillin-like" evidence="1">
    <location>
        <begin position="23"/>
        <end position="533"/>
    </location>
</feature>